<evidence type="ECO:0000256" key="2">
    <source>
        <dbReference type="ARBA" id="ARBA00022771"/>
    </source>
</evidence>
<gene>
    <name evidence="7" type="ORF">N0F65_000251</name>
</gene>
<evidence type="ECO:0000256" key="5">
    <source>
        <dbReference type="SAM" id="MobiDB-lite"/>
    </source>
</evidence>
<proteinExistence type="predicted"/>
<sequence>MTNHDKFPLPLDTFPPLNVSTEKAEELESLANSLLCEHLAEYERFVYTQHQTVDRRVWTPIKRRENVRVYKERRRAMASRHSSASFSSTDIANQFDTAMPMMLTVGAIAGTLDDVMYGVVNGSDMTMRLKTSYIRDDMPDGRILHAIVPVTAAEPFRFVGLKWQVKGASITDSIGIKCRDFVYVESTGIVNNVRNERVGYHLLQSVDLPEVRNLQKPYGIIRGKMSFCYLYRQKASGVVDVYMRGFFDVAGEVLTSIATSAASMSLVSIWRVVHCAQMKKLVWLLRNRMARNSEGDKSKQNGPVEASHCASCQTTFNLFHRHSRCRLCTASVCKKCSVQKKLNFPDATASTAAPMTPIVERKFTFCTTCVQAAQRQNAQQIASQELAGSPPTSATEAVENPPLEAAESSACCSIEDIERQSVISTDASSSVYDIDFGRSSEITSSQVSSETFDESEEGEELQSRKIYRSSLVGIRDIQPVQLLQQEEVCPVEVKECETVVFLPPAERTPHVEPVESTTAQDMAQLYEKMMALQAAADKTYQITRATTTSLAIQELPQDV</sequence>
<evidence type="ECO:0000259" key="6">
    <source>
        <dbReference type="PROSITE" id="PS50178"/>
    </source>
</evidence>
<dbReference type="InterPro" id="IPR023393">
    <property type="entry name" value="START-like_dom_sf"/>
</dbReference>
<dbReference type="Proteomes" id="UP001146120">
    <property type="component" value="Unassembled WGS sequence"/>
</dbReference>
<reference evidence="7" key="2">
    <citation type="journal article" date="2023" name="Microbiol Resour">
        <title>Decontamination and Annotation of the Draft Genome Sequence of the Oomycete Lagenidium giganteum ARSEF 373.</title>
        <authorList>
            <person name="Morgan W.R."/>
            <person name="Tartar A."/>
        </authorList>
    </citation>
    <scope>NUCLEOTIDE SEQUENCE</scope>
    <source>
        <strain evidence="7">ARSEF 373</strain>
    </source>
</reference>
<dbReference type="AlphaFoldDB" id="A0AAV2Z7K6"/>
<feature type="region of interest" description="Disordered" evidence="5">
    <location>
        <begin position="381"/>
        <end position="400"/>
    </location>
</feature>
<dbReference type="PANTHER" id="PTHR13510">
    <property type="entry name" value="FYVE-FINGER-CONTAINING RAB5 EFFECTOR PROTEIN RABENOSYN-5-RELATED"/>
    <property type="match status" value="1"/>
</dbReference>
<dbReference type="InterPro" id="IPR013083">
    <property type="entry name" value="Znf_RING/FYVE/PHD"/>
</dbReference>
<accession>A0AAV2Z7K6</accession>
<dbReference type="CDD" id="cd00065">
    <property type="entry name" value="FYVE_like_SF"/>
    <property type="match status" value="1"/>
</dbReference>
<evidence type="ECO:0000256" key="4">
    <source>
        <dbReference type="PROSITE-ProRule" id="PRU00091"/>
    </source>
</evidence>
<dbReference type="InterPro" id="IPR017455">
    <property type="entry name" value="Znf_FYVE-rel"/>
</dbReference>
<keyword evidence="8" id="KW-1185">Reference proteome</keyword>
<dbReference type="SUPFAM" id="SSF57903">
    <property type="entry name" value="FYVE/PHD zinc finger"/>
    <property type="match status" value="1"/>
</dbReference>
<organism evidence="7 8">
    <name type="scientific">Lagenidium giganteum</name>
    <dbReference type="NCBI Taxonomy" id="4803"/>
    <lineage>
        <taxon>Eukaryota</taxon>
        <taxon>Sar</taxon>
        <taxon>Stramenopiles</taxon>
        <taxon>Oomycota</taxon>
        <taxon>Peronosporomycetes</taxon>
        <taxon>Pythiales</taxon>
        <taxon>Pythiaceae</taxon>
    </lineage>
</organism>
<evidence type="ECO:0000256" key="3">
    <source>
        <dbReference type="ARBA" id="ARBA00022833"/>
    </source>
</evidence>
<dbReference type="GO" id="GO:0008270">
    <property type="term" value="F:zinc ion binding"/>
    <property type="evidence" value="ECO:0007669"/>
    <property type="project" value="UniProtKB-KW"/>
</dbReference>
<dbReference type="PANTHER" id="PTHR13510:SF44">
    <property type="entry name" value="RABENOSYN-5"/>
    <property type="match status" value="1"/>
</dbReference>
<evidence type="ECO:0000313" key="8">
    <source>
        <dbReference type="Proteomes" id="UP001146120"/>
    </source>
</evidence>
<dbReference type="SMART" id="SM00064">
    <property type="entry name" value="FYVE"/>
    <property type="match status" value="1"/>
</dbReference>
<reference evidence="7" key="1">
    <citation type="submission" date="2022-11" db="EMBL/GenBank/DDBJ databases">
        <authorList>
            <person name="Morgan W.R."/>
            <person name="Tartar A."/>
        </authorList>
    </citation>
    <scope>NUCLEOTIDE SEQUENCE</scope>
    <source>
        <strain evidence="7">ARSEF 373</strain>
    </source>
</reference>
<feature type="domain" description="FYVE-type" evidence="6">
    <location>
        <begin position="303"/>
        <end position="374"/>
    </location>
</feature>
<dbReference type="Gene3D" id="3.30.530.20">
    <property type="match status" value="1"/>
</dbReference>
<dbReference type="InterPro" id="IPR052727">
    <property type="entry name" value="Rab4/Rab5_effector"/>
</dbReference>
<evidence type="ECO:0000256" key="1">
    <source>
        <dbReference type="ARBA" id="ARBA00022723"/>
    </source>
</evidence>
<dbReference type="Gene3D" id="3.30.40.10">
    <property type="entry name" value="Zinc/RING finger domain, C3HC4 (zinc finger)"/>
    <property type="match status" value="1"/>
</dbReference>
<dbReference type="EMBL" id="DAKRPA010000037">
    <property type="protein sequence ID" value="DBA02004.1"/>
    <property type="molecule type" value="Genomic_DNA"/>
</dbReference>
<dbReference type="Pfam" id="PF01363">
    <property type="entry name" value="FYVE"/>
    <property type="match status" value="1"/>
</dbReference>
<keyword evidence="2 4" id="KW-0863">Zinc-finger</keyword>
<dbReference type="InterPro" id="IPR000306">
    <property type="entry name" value="Znf_FYVE"/>
</dbReference>
<dbReference type="PROSITE" id="PS50178">
    <property type="entry name" value="ZF_FYVE"/>
    <property type="match status" value="1"/>
</dbReference>
<protein>
    <recommendedName>
        <fullName evidence="6">FYVE-type domain-containing protein</fullName>
    </recommendedName>
</protein>
<keyword evidence="1" id="KW-0479">Metal-binding</keyword>
<comment type="caution">
    <text evidence="7">The sequence shown here is derived from an EMBL/GenBank/DDBJ whole genome shotgun (WGS) entry which is preliminary data.</text>
</comment>
<keyword evidence="3" id="KW-0862">Zinc</keyword>
<dbReference type="InterPro" id="IPR011011">
    <property type="entry name" value="Znf_FYVE_PHD"/>
</dbReference>
<evidence type="ECO:0000313" key="7">
    <source>
        <dbReference type="EMBL" id="DBA02004.1"/>
    </source>
</evidence>
<name>A0AAV2Z7K6_9STRA</name>